<evidence type="ECO:0000313" key="3">
    <source>
        <dbReference type="EMBL" id="CUS53714.1"/>
    </source>
</evidence>
<evidence type="ECO:0000256" key="1">
    <source>
        <dbReference type="ARBA" id="ARBA00022801"/>
    </source>
</evidence>
<dbReference type="GO" id="GO:0050270">
    <property type="term" value="F:S-adenosylhomocysteine deaminase activity"/>
    <property type="evidence" value="ECO:0007669"/>
    <property type="project" value="UniProtKB-EC"/>
</dbReference>
<dbReference type="SUPFAM" id="SSF51338">
    <property type="entry name" value="Composite domain of metallo-dependent hydrolases"/>
    <property type="match status" value="1"/>
</dbReference>
<feature type="domain" description="Amidohydrolase-related" evidence="2">
    <location>
        <begin position="70"/>
        <end position="424"/>
    </location>
</feature>
<proteinExistence type="predicted"/>
<dbReference type="PANTHER" id="PTHR43794:SF11">
    <property type="entry name" value="AMIDOHYDROLASE-RELATED DOMAIN-CONTAINING PROTEIN"/>
    <property type="match status" value="1"/>
</dbReference>
<sequence>MSGEQRVPASARHIDLLVSGDVLYTLNKDDPIVVNGEVAVKGNTIVYSGPAKDSGFWQPKKTLPGRGKAVMPGFVNCHTHAGSAVFRSQSDDGPGGQALYSVAFRSEKNISVEHWWDLALLGVADMIRSGVTTINDIWYEPEGLAQAAEMAGLRAQIALKVFDVKLEKLYENHYERAATEGENRLRRAVDFVERSTASGTGLVTGRIGPHATDTCSPGLHIEARAEADRLGVGLHTHVAQSRQEVEYCRSAYGKGPAEFLADLGVLSNRSVLAHLTFASESDLDVVAQTQACYAHCPTIYPRRGVYPDLQGIQDRQIVTGIATDWMMNDPFEAMRNAMNAVRLLSGRHDALTSLDAMKLATLGGARVMGIEDQVGSLVTGKKADLIQLDLQRPHLQPFYAEYSSLAYYARASDVVCSVIDGRTVLENDCIVGLDEPYILDRIRTHQPEWLAVLKRNGGIGVIPGCGCD</sequence>
<dbReference type="InterPro" id="IPR006680">
    <property type="entry name" value="Amidohydro-rel"/>
</dbReference>
<dbReference type="InterPro" id="IPR050287">
    <property type="entry name" value="MTA/SAH_deaminase"/>
</dbReference>
<reference evidence="3" key="1">
    <citation type="submission" date="2015-10" db="EMBL/GenBank/DDBJ databases">
        <authorList>
            <person name="Gilbert D.G."/>
        </authorList>
    </citation>
    <scope>NUCLEOTIDE SEQUENCE</scope>
</reference>
<dbReference type="Pfam" id="PF01979">
    <property type="entry name" value="Amidohydro_1"/>
    <property type="match status" value="1"/>
</dbReference>
<dbReference type="PANTHER" id="PTHR43794">
    <property type="entry name" value="AMINOHYDROLASE SSNA-RELATED"/>
    <property type="match status" value="1"/>
</dbReference>
<dbReference type="Gene3D" id="3.20.20.140">
    <property type="entry name" value="Metal-dependent hydrolases"/>
    <property type="match status" value="1"/>
</dbReference>
<dbReference type="AlphaFoldDB" id="A0A160TW94"/>
<dbReference type="EMBL" id="CZRL01000098">
    <property type="protein sequence ID" value="CUS53714.1"/>
    <property type="molecule type" value="Genomic_DNA"/>
</dbReference>
<keyword evidence="1 3" id="KW-0378">Hydrolase</keyword>
<dbReference type="EC" id="3.5.4.28" evidence="3"/>
<name>A0A160TW94_9ZZZZ</name>
<evidence type="ECO:0000259" key="2">
    <source>
        <dbReference type="Pfam" id="PF01979"/>
    </source>
</evidence>
<dbReference type="InterPro" id="IPR032466">
    <property type="entry name" value="Metal_Hydrolase"/>
</dbReference>
<organism evidence="3">
    <name type="scientific">hydrothermal vent metagenome</name>
    <dbReference type="NCBI Taxonomy" id="652676"/>
    <lineage>
        <taxon>unclassified sequences</taxon>
        <taxon>metagenomes</taxon>
        <taxon>ecological metagenomes</taxon>
    </lineage>
</organism>
<protein>
    <submittedName>
        <fullName evidence="3">S-adenosylhomocysteine deaminase Methylthioadenosine deaminase</fullName>
        <ecNumber evidence="3">3.5.4.28</ecNumber>
    </submittedName>
</protein>
<dbReference type="InterPro" id="IPR011059">
    <property type="entry name" value="Metal-dep_hydrolase_composite"/>
</dbReference>
<gene>
    <name evidence="3" type="ORF">MGWOODY_XGa2840</name>
</gene>
<accession>A0A160TW94</accession>
<dbReference type="SUPFAM" id="SSF51556">
    <property type="entry name" value="Metallo-dependent hydrolases"/>
    <property type="match status" value="1"/>
</dbReference>
<dbReference type="Gene3D" id="2.30.40.10">
    <property type="entry name" value="Urease, subunit C, domain 1"/>
    <property type="match status" value="1"/>
</dbReference>